<evidence type="ECO:0000313" key="2">
    <source>
        <dbReference type="EMBL" id="TYH45775.1"/>
    </source>
</evidence>
<dbReference type="PROSITE" id="PS00107">
    <property type="entry name" value="PROTEIN_KINASE_ATP"/>
    <property type="match status" value="1"/>
</dbReference>
<feature type="binding site" evidence="1">
    <location>
        <position position="71"/>
    </location>
    <ligand>
        <name>ATP</name>
        <dbReference type="ChEBI" id="CHEBI:30616"/>
    </ligand>
</feature>
<keyword evidence="1" id="KW-0547">Nucleotide-binding</keyword>
<dbReference type="Proteomes" id="UP000322667">
    <property type="component" value="Chromosome D11"/>
</dbReference>
<dbReference type="AlphaFoldDB" id="A0A5D2IUN2"/>
<reference evidence="2 3" key="1">
    <citation type="submission" date="2019-07" db="EMBL/GenBank/DDBJ databases">
        <title>WGS assembly of Gossypium tomentosum.</title>
        <authorList>
            <person name="Chen Z.J."/>
            <person name="Sreedasyam A."/>
            <person name="Ando A."/>
            <person name="Song Q."/>
            <person name="De L."/>
            <person name="Hulse-Kemp A."/>
            <person name="Ding M."/>
            <person name="Ye W."/>
            <person name="Kirkbride R."/>
            <person name="Jenkins J."/>
            <person name="Plott C."/>
            <person name="Lovell J."/>
            <person name="Lin Y.-M."/>
            <person name="Vaughn R."/>
            <person name="Liu B."/>
            <person name="Li W."/>
            <person name="Simpson S."/>
            <person name="Scheffler B."/>
            <person name="Saski C."/>
            <person name="Grover C."/>
            <person name="Hu G."/>
            <person name="Conover J."/>
            <person name="Carlson J."/>
            <person name="Shu S."/>
            <person name="Boston L."/>
            <person name="Williams M."/>
            <person name="Peterson D."/>
            <person name="Mcgee K."/>
            <person name="Jones D."/>
            <person name="Wendel J."/>
            <person name="Stelly D."/>
            <person name="Grimwood J."/>
            <person name="Schmutz J."/>
        </authorList>
    </citation>
    <scope>NUCLEOTIDE SEQUENCE [LARGE SCALE GENOMIC DNA]</scope>
    <source>
        <strain evidence="2">7179.01</strain>
    </source>
</reference>
<dbReference type="InterPro" id="IPR017441">
    <property type="entry name" value="Protein_kinase_ATP_BS"/>
</dbReference>
<proteinExistence type="predicted"/>
<evidence type="ECO:0000313" key="3">
    <source>
        <dbReference type="Proteomes" id="UP000322667"/>
    </source>
</evidence>
<gene>
    <name evidence="2" type="ORF">ES332_D11G288900v1</name>
</gene>
<protein>
    <recommendedName>
        <fullName evidence="4">Protein kinase domain-containing protein</fullName>
    </recommendedName>
</protein>
<accession>A0A5D2IUN2</accession>
<dbReference type="EMBL" id="CM017633">
    <property type="protein sequence ID" value="TYH45775.1"/>
    <property type="molecule type" value="Genomic_DNA"/>
</dbReference>
<evidence type="ECO:0008006" key="4">
    <source>
        <dbReference type="Google" id="ProtNLM"/>
    </source>
</evidence>
<dbReference type="SUPFAM" id="SSF56112">
    <property type="entry name" value="Protein kinase-like (PK-like)"/>
    <property type="match status" value="1"/>
</dbReference>
<sequence>MRMKRNKLKKQLHKHVKSKHNYNWCSSLQSYSKGEIENAINFSRKRKSLGKGITSEVYQGILPSGQLVAIKQINRSNSPHSFKSKFAVLVRLIEVKLALG</sequence>
<evidence type="ECO:0000256" key="1">
    <source>
        <dbReference type="PROSITE-ProRule" id="PRU10141"/>
    </source>
</evidence>
<name>A0A5D2IUN2_GOSTO</name>
<keyword evidence="1" id="KW-0067">ATP-binding</keyword>
<dbReference type="Gene3D" id="3.30.200.20">
    <property type="entry name" value="Phosphorylase Kinase, domain 1"/>
    <property type="match status" value="1"/>
</dbReference>
<dbReference type="GO" id="GO:0005524">
    <property type="term" value="F:ATP binding"/>
    <property type="evidence" value="ECO:0007669"/>
    <property type="project" value="UniProtKB-UniRule"/>
</dbReference>
<dbReference type="InterPro" id="IPR011009">
    <property type="entry name" value="Kinase-like_dom_sf"/>
</dbReference>
<keyword evidence="3" id="KW-1185">Reference proteome</keyword>
<organism evidence="2 3">
    <name type="scientific">Gossypium tomentosum</name>
    <name type="common">Hawaiian cotton</name>
    <name type="synonym">Gossypium sandvicense</name>
    <dbReference type="NCBI Taxonomy" id="34277"/>
    <lineage>
        <taxon>Eukaryota</taxon>
        <taxon>Viridiplantae</taxon>
        <taxon>Streptophyta</taxon>
        <taxon>Embryophyta</taxon>
        <taxon>Tracheophyta</taxon>
        <taxon>Spermatophyta</taxon>
        <taxon>Magnoliopsida</taxon>
        <taxon>eudicotyledons</taxon>
        <taxon>Gunneridae</taxon>
        <taxon>Pentapetalae</taxon>
        <taxon>rosids</taxon>
        <taxon>malvids</taxon>
        <taxon>Malvales</taxon>
        <taxon>Malvaceae</taxon>
        <taxon>Malvoideae</taxon>
        <taxon>Gossypium</taxon>
    </lineage>
</organism>